<dbReference type="HAMAP" id="MF_00923">
    <property type="entry name" value="OM_assembly_BamB"/>
    <property type="match status" value="1"/>
</dbReference>
<comment type="similarity">
    <text evidence="4">Belongs to the BamB family.</text>
</comment>
<dbReference type="InterPro" id="IPR011047">
    <property type="entry name" value="Quinoprotein_ADH-like_sf"/>
</dbReference>
<evidence type="ECO:0000256" key="2">
    <source>
        <dbReference type="ARBA" id="ARBA00023136"/>
    </source>
</evidence>
<keyword evidence="7" id="KW-1185">Reference proteome</keyword>
<keyword evidence="4" id="KW-0449">Lipoprotein</keyword>
<evidence type="ECO:0000256" key="3">
    <source>
        <dbReference type="ARBA" id="ARBA00023237"/>
    </source>
</evidence>
<feature type="domain" description="Pyrrolo-quinoline quinone repeat" evidence="5">
    <location>
        <begin position="109"/>
        <end position="314"/>
    </location>
</feature>
<dbReference type="GO" id="GO:0009279">
    <property type="term" value="C:cell outer membrane"/>
    <property type="evidence" value="ECO:0007669"/>
    <property type="project" value="UniProtKB-SubCell"/>
</dbReference>
<accession>A0P774</accession>
<protein>
    <recommendedName>
        <fullName evidence="4">Outer membrane protein assembly factor BamB</fullName>
    </recommendedName>
</protein>
<name>A0P774_9PROT</name>
<comment type="subcellular location">
    <subcellularLocation>
        <location evidence="4">Cell outer membrane</location>
        <topology evidence="4">Lipid-anchor</topology>
    </subcellularLocation>
</comment>
<dbReference type="EMBL" id="AAUX01000001">
    <property type="protein sequence ID" value="EAV47384.1"/>
    <property type="molecule type" value="Genomic_DNA"/>
</dbReference>
<evidence type="ECO:0000259" key="5">
    <source>
        <dbReference type="Pfam" id="PF13360"/>
    </source>
</evidence>
<dbReference type="PROSITE" id="PS51257">
    <property type="entry name" value="PROKAR_LIPOPROTEIN"/>
    <property type="match status" value="1"/>
</dbReference>
<evidence type="ECO:0000256" key="4">
    <source>
        <dbReference type="HAMAP-Rule" id="MF_00923"/>
    </source>
</evidence>
<dbReference type="InterPro" id="IPR002372">
    <property type="entry name" value="PQQ_rpt_dom"/>
</dbReference>
<dbReference type="Gene3D" id="2.130.10.10">
    <property type="entry name" value="YVTN repeat-like/Quinoprotein amine dehydrogenase"/>
    <property type="match status" value="1"/>
</dbReference>
<keyword evidence="1 4" id="KW-0732">Signal</keyword>
<evidence type="ECO:0000256" key="1">
    <source>
        <dbReference type="ARBA" id="ARBA00022729"/>
    </source>
</evidence>
<comment type="subunit">
    <text evidence="4">Part of the Bam complex.</text>
</comment>
<dbReference type="Pfam" id="PF13360">
    <property type="entry name" value="PQQ_2"/>
    <property type="match status" value="1"/>
</dbReference>
<evidence type="ECO:0000313" key="7">
    <source>
        <dbReference type="Proteomes" id="UP000054262"/>
    </source>
</evidence>
<dbReference type="GO" id="GO:0043165">
    <property type="term" value="P:Gram-negative-bacterium-type cell outer membrane assembly"/>
    <property type="evidence" value="ECO:0007669"/>
    <property type="project" value="UniProtKB-UniRule"/>
</dbReference>
<dbReference type="OrthoDB" id="5173551at2"/>
<dbReference type="PANTHER" id="PTHR34512">
    <property type="entry name" value="CELL SURFACE PROTEIN"/>
    <property type="match status" value="1"/>
</dbReference>
<sequence>MRSFWLGCIVLLLTSCFFGPVKELKYQIEDAWDEGKHVNEPTPLKQIHQKKGTQMLWEVNTNKTDSNKPLNIIVQNEKAFVLSAEGQLLAINHESGKIEWEKQFDAVITSGLGGNNKHLIFTSQDGYVWCLNLEGGLLWKSYVGMVDVQPLVLDESVIVRRNDNQFIEIKLMDGRQGWTYQAPTPPLTVNNKGNMRFSDGVIYTGLPGAKLIAIEAASGALIWEVSISRSKGASDIDRVIDITSTPVIDNELIFSASMNGDTACLDRRSAQNLWSRPLSSYVGITDHLDEVLVVHESNSIYSLDKITGETNWRNAELVGRNVTQGIIIDDMFVVGDYEGLLHMIRIGDGQLIGRVSLGDNSPITNNMIINEDDTIIAMNEEGSIHKLALIDIDIPIDESKVLPDVLENEDEPSPNLFDKLKDAILD</sequence>
<dbReference type="SUPFAM" id="SSF50998">
    <property type="entry name" value="Quinoprotein alcohol dehydrogenase-like"/>
    <property type="match status" value="1"/>
</dbReference>
<dbReference type="GO" id="GO:0051205">
    <property type="term" value="P:protein insertion into membrane"/>
    <property type="evidence" value="ECO:0007669"/>
    <property type="project" value="UniProtKB-UniRule"/>
</dbReference>
<dbReference type="InterPro" id="IPR017687">
    <property type="entry name" value="BamB"/>
</dbReference>
<comment type="function">
    <text evidence="4">Part of the outer membrane protein assembly complex, which is involved in assembly and insertion of beta-barrel proteins into the outer membrane.</text>
</comment>
<dbReference type="Proteomes" id="UP000054262">
    <property type="component" value="Unassembled WGS sequence"/>
</dbReference>
<keyword evidence="3 4" id="KW-0998">Cell outer membrane</keyword>
<organism evidence="6 7">
    <name type="scientific">Methylophilales bacterium HTCC2181</name>
    <dbReference type="NCBI Taxonomy" id="383631"/>
    <lineage>
        <taxon>Bacteria</taxon>
        <taxon>Pseudomonadati</taxon>
        <taxon>Pseudomonadota</taxon>
        <taxon>Betaproteobacteria</taxon>
        <taxon>Nitrosomonadales</taxon>
        <taxon>OM43 clade</taxon>
    </lineage>
</organism>
<gene>
    <name evidence="4" type="primary">bamB</name>
    <name evidence="6" type="ORF">MB2181_04885</name>
</gene>
<evidence type="ECO:0000313" key="6">
    <source>
        <dbReference type="EMBL" id="EAV47384.1"/>
    </source>
</evidence>
<dbReference type="InterPro" id="IPR018391">
    <property type="entry name" value="PQQ_b-propeller_rpt"/>
</dbReference>
<dbReference type="InterPro" id="IPR015943">
    <property type="entry name" value="WD40/YVTN_repeat-like_dom_sf"/>
</dbReference>
<dbReference type="SMART" id="SM00564">
    <property type="entry name" value="PQQ"/>
    <property type="match status" value="5"/>
</dbReference>
<keyword evidence="2 4" id="KW-0472">Membrane</keyword>
<keyword evidence="4" id="KW-0564">Palmitate</keyword>
<reference evidence="6 7" key="1">
    <citation type="submission" date="2006-11" db="EMBL/GenBank/DDBJ databases">
        <authorList>
            <person name="Giovannoni S."/>
            <person name="Vergin K."/>
            <person name="Ferriera S."/>
            <person name="Johnson J."/>
            <person name="Kravitz S."/>
            <person name="Beeson K."/>
            <person name="Sutton G."/>
            <person name="Rogers Y.-H."/>
            <person name="Friedman R."/>
            <person name="Frazier M."/>
            <person name="Venter J.C."/>
        </authorList>
    </citation>
    <scope>NUCLEOTIDE SEQUENCE [LARGE SCALE GENOMIC DNA]</scope>
    <source>
        <strain evidence="6 7">HTCC2181</strain>
    </source>
</reference>
<dbReference type="AlphaFoldDB" id="A0P774"/>
<dbReference type="PANTHER" id="PTHR34512:SF30">
    <property type="entry name" value="OUTER MEMBRANE PROTEIN ASSEMBLY FACTOR BAMB"/>
    <property type="match status" value="1"/>
</dbReference>
<comment type="caution">
    <text evidence="6">The sequence shown here is derived from an EMBL/GenBank/DDBJ whole genome shotgun (WGS) entry which is preliminary data.</text>
</comment>
<proteinExistence type="inferred from homology"/>